<dbReference type="KEGG" id="dcm:NIES806_06580"/>
<dbReference type="RefSeq" id="WP_096663953.1">
    <property type="nucleotide sequence ID" value="NZ_AP018316.1"/>
</dbReference>
<gene>
    <name evidence="1" type="ORF">NIES806_06580</name>
</gene>
<dbReference type="EMBL" id="AP018316">
    <property type="protein sequence ID" value="BAZ84472.1"/>
    <property type="molecule type" value="Genomic_DNA"/>
</dbReference>
<reference evidence="1 2" key="1">
    <citation type="submission" date="2017-06" db="EMBL/GenBank/DDBJ databases">
        <title>Genome sequencing of cyanobaciteial culture collection at National Institute for Environmental Studies (NIES).</title>
        <authorList>
            <person name="Hirose Y."/>
            <person name="Shimura Y."/>
            <person name="Fujisawa T."/>
            <person name="Nakamura Y."/>
            <person name="Kawachi M."/>
        </authorList>
    </citation>
    <scope>NUCLEOTIDE SEQUENCE [LARGE SCALE GENOMIC DNA]</scope>
    <source>
        <strain evidence="1 2">NIES-806</strain>
    </source>
</reference>
<sequence length="97" mass="11181">MEKVLKVIADVITNPPIPHEPHKQSLKNWAMYCLRDRGFIVVFAQNADFAVQFKNGDKFYFKVTNQADDLANDINWIVWDGVNKTTSLIPQVSSYHQ</sequence>
<dbReference type="AlphaFoldDB" id="A0A1Z4UYY3"/>
<protein>
    <submittedName>
        <fullName evidence="1">Uncharacterized protein</fullName>
    </submittedName>
</protein>
<proteinExistence type="predicted"/>
<organism evidence="1 2">
    <name type="scientific">Dolichospermum compactum NIES-806</name>
    <dbReference type="NCBI Taxonomy" id="1973481"/>
    <lineage>
        <taxon>Bacteria</taxon>
        <taxon>Bacillati</taxon>
        <taxon>Cyanobacteriota</taxon>
        <taxon>Cyanophyceae</taxon>
        <taxon>Nostocales</taxon>
        <taxon>Aphanizomenonaceae</taxon>
        <taxon>Dolichospermum</taxon>
        <taxon>Dolichospermum compactum</taxon>
    </lineage>
</organism>
<dbReference type="Proteomes" id="UP000218702">
    <property type="component" value="Chromosome"/>
</dbReference>
<keyword evidence="2" id="KW-1185">Reference proteome</keyword>
<evidence type="ECO:0000313" key="2">
    <source>
        <dbReference type="Proteomes" id="UP000218702"/>
    </source>
</evidence>
<name>A0A1Z4UYY3_9CYAN</name>
<evidence type="ECO:0000313" key="1">
    <source>
        <dbReference type="EMBL" id="BAZ84472.1"/>
    </source>
</evidence>
<dbReference type="OrthoDB" id="495374at2"/>
<accession>A0A1Z4UYY3</accession>